<gene>
    <name evidence="2" type="ORF">DASC09_062150</name>
</gene>
<dbReference type="SUPFAM" id="SSF81383">
    <property type="entry name" value="F-box domain"/>
    <property type="match status" value="1"/>
</dbReference>
<dbReference type="InterPro" id="IPR036047">
    <property type="entry name" value="F-box-like_dom_sf"/>
</dbReference>
<comment type="caution">
    <text evidence="2">The sequence shown here is derived from an EMBL/GenBank/DDBJ whole genome shotgun (WGS) entry which is preliminary data.</text>
</comment>
<accession>A0AAV5QVZ4</accession>
<dbReference type="GeneID" id="90076864"/>
<dbReference type="CDD" id="cd09917">
    <property type="entry name" value="F-box_SF"/>
    <property type="match status" value="1"/>
</dbReference>
<sequence>MYHIVGINSMGFLLPGKKINKIYQRKIREVRRLPNANRWSKENVKRQKLSKGNEAILINIVKKSVLERLPAEILLEIFSLLPVEDLEKVVLLNKYFFSALKNSVYLGCKIVDNYIHTLPKKKSTPEDPMVRILDITVLSYKFVNLRVLESVAFDTVLQKEKLGKCIEKGYISREKFIDFPERFYQESITADTIKLAEYLSESKNLRFFDSDRVFMNVWMNYQGDREQLFDTLVKCLKEKHISDAGPLILALQDQNFRLCDKIINLLSEESPKACADEVWQAANSEGNPDVLDYLLQTPFQPFMKFGF</sequence>
<dbReference type="Proteomes" id="UP001360560">
    <property type="component" value="Unassembled WGS sequence"/>
</dbReference>
<dbReference type="InterPro" id="IPR001810">
    <property type="entry name" value="F-box_dom"/>
</dbReference>
<evidence type="ECO:0000313" key="3">
    <source>
        <dbReference type="Proteomes" id="UP001360560"/>
    </source>
</evidence>
<dbReference type="PROSITE" id="PS50181">
    <property type="entry name" value="FBOX"/>
    <property type="match status" value="1"/>
</dbReference>
<dbReference type="RefSeq" id="XP_064855871.1">
    <property type="nucleotide sequence ID" value="XM_064999799.1"/>
</dbReference>
<protein>
    <recommendedName>
        <fullName evidence="1">F-box domain-containing protein</fullName>
    </recommendedName>
</protein>
<evidence type="ECO:0000259" key="1">
    <source>
        <dbReference type="PROSITE" id="PS50181"/>
    </source>
</evidence>
<reference evidence="2 3" key="1">
    <citation type="journal article" date="2023" name="Elife">
        <title>Identification of key yeast species and microbe-microbe interactions impacting larval growth of Drosophila in the wild.</title>
        <authorList>
            <person name="Mure A."/>
            <person name="Sugiura Y."/>
            <person name="Maeda R."/>
            <person name="Honda K."/>
            <person name="Sakurai N."/>
            <person name="Takahashi Y."/>
            <person name="Watada M."/>
            <person name="Katoh T."/>
            <person name="Gotoh A."/>
            <person name="Gotoh Y."/>
            <person name="Taniguchi I."/>
            <person name="Nakamura K."/>
            <person name="Hayashi T."/>
            <person name="Katayama T."/>
            <person name="Uemura T."/>
            <person name="Hattori Y."/>
        </authorList>
    </citation>
    <scope>NUCLEOTIDE SEQUENCE [LARGE SCALE GENOMIC DNA]</scope>
    <source>
        <strain evidence="2 3">SC-9</strain>
    </source>
</reference>
<dbReference type="Pfam" id="PF12937">
    <property type="entry name" value="F-box-like"/>
    <property type="match status" value="1"/>
</dbReference>
<dbReference type="EMBL" id="BTFZ01000020">
    <property type="protein sequence ID" value="GMM38876.1"/>
    <property type="molecule type" value="Genomic_DNA"/>
</dbReference>
<dbReference type="AlphaFoldDB" id="A0AAV5QVZ4"/>
<evidence type="ECO:0000313" key="2">
    <source>
        <dbReference type="EMBL" id="GMM38876.1"/>
    </source>
</evidence>
<feature type="domain" description="F-box" evidence="1">
    <location>
        <begin position="63"/>
        <end position="118"/>
    </location>
</feature>
<proteinExistence type="predicted"/>
<keyword evidence="3" id="KW-1185">Reference proteome</keyword>
<organism evidence="2 3">
    <name type="scientific">Saccharomycopsis crataegensis</name>
    <dbReference type="NCBI Taxonomy" id="43959"/>
    <lineage>
        <taxon>Eukaryota</taxon>
        <taxon>Fungi</taxon>
        <taxon>Dikarya</taxon>
        <taxon>Ascomycota</taxon>
        <taxon>Saccharomycotina</taxon>
        <taxon>Saccharomycetes</taxon>
        <taxon>Saccharomycopsidaceae</taxon>
        <taxon>Saccharomycopsis</taxon>
    </lineage>
</organism>
<name>A0AAV5QVZ4_9ASCO</name>